<feature type="compositionally biased region" description="Low complexity" evidence="1">
    <location>
        <begin position="292"/>
        <end position="316"/>
    </location>
</feature>
<feature type="chain" id="PRO_5003888991" evidence="2">
    <location>
        <begin position="30"/>
        <end position="380"/>
    </location>
</feature>
<accession>K5UUP6</accession>
<dbReference type="OrthoDB" id="2801586at2759"/>
<keyword evidence="2" id="KW-0732">Signal</keyword>
<name>K5UUP6_PHACS</name>
<dbReference type="HOGENOM" id="CLU_903468_0_0_1"/>
<dbReference type="KEGG" id="pco:PHACADRAFT_30676"/>
<evidence type="ECO:0000313" key="3">
    <source>
        <dbReference type="EMBL" id="EKM53736.1"/>
    </source>
</evidence>
<dbReference type="EMBL" id="JH930474">
    <property type="protein sequence ID" value="EKM53736.1"/>
    <property type="molecule type" value="Genomic_DNA"/>
</dbReference>
<evidence type="ECO:0000256" key="1">
    <source>
        <dbReference type="SAM" id="MobiDB-lite"/>
    </source>
</evidence>
<reference evidence="3 4" key="1">
    <citation type="journal article" date="2012" name="BMC Genomics">
        <title>Comparative genomics of the white-rot fungi, Phanerochaete carnosa and P. chrysosporium, to elucidate the genetic basis of the distinct wood types they colonize.</title>
        <authorList>
            <person name="Suzuki H."/>
            <person name="MacDonald J."/>
            <person name="Syed K."/>
            <person name="Salamov A."/>
            <person name="Hori C."/>
            <person name="Aerts A."/>
            <person name="Henrissat B."/>
            <person name="Wiebenga A."/>
            <person name="vanKuyk P.A."/>
            <person name="Barry K."/>
            <person name="Lindquist E."/>
            <person name="LaButti K."/>
            <person name="Lapidus A."/>
            <person name="Lucas S."/>
            <person name="Coutinho P."/>
            <person name="Gong Y."/>
            <person name="Samejima M."/>
            <person name="Mahadevan R."/>
            <person name="Abou-Zaid M."/>
            <person name="de Vries R.P."/>
            <person name="Igarashi K."/>
            <person name="Yadav J.S."/>
            <person name="Grigoriev I.V."/>
            <person name="Master E.R."/>
        </authorList>
    </citation>
    <scope>NUCLEOTIDE SEQUENCE [LARGE SCALE GENOMIC DNA]</scope>
    <source>
        <strain evidence="3 4">HHB-10118-sp</strain>
    </source>
</reference>
<feature type="signal peptide" evidence="2">
    <location>
        <begin position="1"/>
        <end position="29"/>
    </location>
</feature>
<dbReference type="GeneID" id="18919645"/>
<evidence type="ECO:0000313" key="4">
    <source>
        <dbReference type="Proteomes" id="UP000008370"/>
    </source>
</evidence>
<organism evidence="3 4">
    <name type="scientific">Phanerochaete carnosa (strain HHB-10118-sp)</name>
    <name type="common">White-rot fungus</name>
    <name type="synonym">Peniophora carnosa</name>
    <dbReference type="NCBI Taxonomy" id="650164"/>
    <lineage>
        <taxon>Eukaryota</taxon>
        <taxon>Fungi</taxon>
        <taxon>Dikarya</taxon>
        <taxon>Basidiomycota</taxon>
        <taxon>Agaricomycotina</taxon>
        <taxon>Agaricomycetes</taxon>
        <taxon>Polyporales</taxon>
        <taxon>Phanerochaetaceae</taxon>
        <taxon>Phanerochaete</taxon>
    </lineage>
</organism>
<feature type="region of interest" description="Disordered" evidence="1">
    <location>
        <begin position="291"/>
        <end position="380"/>
    </location>
</feature>
<keyword evidence="4" id="KW-1185">Reference proteome</keyword>
<protein>
    <submittedName>
        <fullName evidence="3">Uncharacterized protein</fullName>
    </submittedName>
</protein>
<proteinExistence type="predicted"/>
<sequence>MFIITGLHLPHALFVISSAVSICFTPCLSSPHCLWCHCLCHIYFATDSANSTKCDCGCQDSSLTSSLIMSAGSCAIIAAMLSLGGGRCAQGGQSTTYYCYYNTVLQPTRVSKKGVLAELCVYSPKDNVVLPDDTVVFAYTQIYSFPGNPSDNDNNNNLPEILPCLFATGIVRSVHDVTAIDNNKCVMLEISDHVQNGKKGFTFEYVVLFASPLSLSHHYIRAKFTGATSQWNCVPLPSLQLNAQIVSILCKDCHSDGIVTIEAESLTINALPAAAPTQVPPSKKRKYNAYIASGTSPSSPTASTSSLAGPSGSSQSTLPEPGSTAGEVSLAEQQEPEPGSTAGKVSLAEQQEPVAMLPGGSMEDTTASSTKAAGERKARQ</sequence>
<dbReference type="Proteomes" id="UP000008370">
    <property type="component" value="Unassembled WGS sequence"/>
</dbReference>
<dbReference type="AlphaFoldDB" id="K5UUP6"/>
<evidence type="ECO:0000256" key="2">
    <source>
        <dbReference type="SAM" id="SignalP"/>
    </source>
</evidence>
<gene>
    <name evidence="3" type="ORF">PHACADRAFT_30676</name>
</gene>
<dbReference type="InParanoid" id="K5UUP6"/>
<dbReference type="RefSeq" id="XP_007397632.1">
    <property type="nucleotide sequence ID" value="XM_007397570.1"/>
</dbReference>